<gene>
    <name evidence="3" type="ORF">CWI73_08245</name>
</gene>
<proteinExistence type="predicted"/>
<feature type="transmembrane region" description="Helical" evidence="2">
    <location>
        <begin position="20"/>
        <end position="40"/>
    </location>
</feature>
<name>A0A432YR49_9GAMM</name>
<evidence type="ECO:0000256" key="2">
    <source>
        <dbReference type="SAM" id="Phobius"/>
    </source>
</evidence>
<feature type="coiled-coil region" evidence="1">
    <location>
        <begin position="42"/>
        <end position="104"/>
    </location>
</feature>
<dbReference type="Pfam" id="PF20567">
    <property type="entry name" value="DUF6776"/>
    <property type="match status" value="1"/>
</dbReference>
<evidence type="ECO:0000256" key="1">
    <source>
        <dbReference type="SAM" id="Coils"/>
    </source>
</evidence>
<protein>
    <submittedName>
        <fullName evidence="3">Uncharacterized protein</fullName>
    </submittedName>
</protein>
<keyword evidence="2" id="KW-0472">Membrane</keyword>
<organism evidence="3 4">
    <name type="scientific">Idiomarina piscisalsi</name>
    <dbReference type="NCBI Taxonomy" id="1096243"/>
    <lineage>
        <taxon>Bacteria</taxon>
        <taxon>Pseudomonadati</taxon>
        <taxon>Pseudomonadota</taxon>
        <taxon>Gammaproteobacteria</taxon>
        <taxon>Alteromonadales</taxon>
        <taxon>Idiomarinaceae</taxon>
        <taxon>Idiomarina</taxon>
    </lineage>
</organism>
<dbReference type="EMBL" id="PIQA01000006">
    <property type="protein sequence ID" value="RUO64145.1"/>
    <property type="molecule type" value="Genomic_DNA"/>
</dbReference>
<keyword evidence="1" id="KW-0175">Coiled coil</keyword>
<dbReference type="Proteomes" id="UP000288361">
    <property type="component" value="Unassembled WGS sequence"/>
</dbReference>
<dbReference type="AlphaFoldDB" id="A0A432YR49"/>
<dbReference type="InterPro" id="IPR046703">
    <property type="entry name" value="DUF6776"/>
</dbReference>
<reference evidence="3 4" key="1">
    <citation type="journal article" date="2011" name="Front. Microbiol.">
        <title>Genomic signatures of strain selection and enhancement in Bacillus atrophaeus var. globigii, a historical biowarfare simulant.</title>
        <authorList>
            <person name="Gibbons H.S."/>
            <person name="Broomall S.M."/>
            <person name="McNew L.A."/>
            <person name="Daligault H."/>
            <person name="Chapman C."/>
            <person name="Bruce D."/>
            <person name="Karavis M."/>
            <person name="Krepps M."/>
            <person name="McGregor P.A."/>
            <person name="Hong C."/>
            <person name="Park K.H."/>
            <person name="Akmal A."/>
            <person name="Feldman A."/>
            <person name="Lin J.S."/>
            <person name="Chang W.E."/>
            <person name="Higgs B.W."/>
            <person name="Demirev P."/>
            <person name="Lindquist J."/>
            <person name="Liem A."/>
            <person name="Fochler E."/>
            <person name="Read T.D."/>
            <person name="Tapia R."/>
            <person name="Johnson S."/>
            <person name="Bishop-Lilly K.A."/>
            <person name="Detter C."/>
            <person name="Han C."/>
            <person name="Sozhamannan S."/>
            <person name="Rosenzweig C.N."/>
            <person name="Skowronski E.W."/>
        </authorList>
    </citation>
    <scope>NUCLEOTIDE SEQUENCE [LARGE SCALE GENOMIC DNA]</scope>
    <source>
        <strain evidence="3 4">TPS4-2</strain>
    </source>
</reference>
<keyword evidence="2" id="KW-0812">Transmembrane</keyword>
<evidence type="ECO:0000313" key="3">
    <source>
        <dbReference type="EMBL" id="RUO64145.1"/>
    </source>
</evidence>
<sequence>MKRYFNLKYWQKRIGRLPTFLAVVGLVVLFAYLAYLAGVWHANSLKETVREQSNQLDDMYKRLEQMEYQRHVMQVELDIERSSNQSLQDELTALQNDNYALRRDLAFYQKIMAPELQQGGVTIDSITVTPNQAEKHFHFSLAVLQIEQRRRFVEGRVAIDLVGRVNGEKRRFDLMKLANIGADERNFTMRYFSVYEGDFFMPEGLVPERIDVSVTLTDGGRGTLNRSFFWKDIRKGQPATNVRTDGDT</sequence>
<keyword evidence="2" id="KW-1133">Transmembrane helix</keyword>
<comment type="caution">
    <text evidence="3">The sequence shown here is derived from an EMBL/GenBank/DDBJ whole genome shotgun (WGS) entry which is preliminary data.</text>
</comment>
<evidence type="ECO:0000313" key="4">
    <source>
        <dbReference type="Proteomes" id="UP000288361"/>
    </source>
</evidence>
<dbReference type="RefSeq" id="WP_126752337.1">
    <property type="nucleotide sequence ID" value="NZ_JBHUMT010000015.1"/>
</dbReference>
<accession>A0A432YR49</accession>